<feature type="region of interest" description="Disordered" evidence="1">
    <location>
        <begin position="1"/>
        <end position="20"/>
    </location>
</feature>
<gene>
    <name evidence="2" type="ORF">ACFQO9_09410</name>
</gene>
<dbReference type="Proteomes" id="UP001596550">
    <property type="component" value="Unassembled WGS sequence"/>
</dbReference>
<dbReference type="EMBL" id="JBHTCR010000003">
    <property type="protein sequence ID" value="MFC7346930.1"/>
    <property type="molecule type" value="Genomic_DNA"/>
</dbReference>
<dbReference type="RefSeq" id="WP_378177363.1">
    <property type="nucleotide sequence ID" value="NZ_JBHTCR010000003.1"/>
</dbReference>
<protein>
    <recommendedName>
        <fullName evidence="4">Bacterial toxin 23 domain-containing protein</fullName>
    </recommendedName>
</protein>
<evidence type="ECO:0000256" key="1">
    <source>
        <dbReference type="SAM" id="MobiDB-lite"/>
    </source>
</evidence>
<evidence type="ECO:0000313" key="3">
    <source>
        <dbReference type="Proteomes" id="UP001596550"/>
    </source>
</evidence>
<sequence length="250" mass="27076">MNPAQVLESRSFIDAGGTGGSGDVAGEIRLPPLSIRGNSWTLAALTFSHHNNFMERWNSRRAFAEKQRDWNFQMGNSSGRISMIGSGGDLLGLFDIGGQILSTWEPENRHLAMGAGILGAIALKKPGLAANTELAAEKSLLINSGITKKGILKADYLFANMNDAKNFGASALGPSKVRMYNSSGKWIGWENKLGDKVYWGHGDWGKGVGSSTFPHLNYIINGQKGHLFLQNKIINRGQGSAFNTYFNLGN</sequence>
<evidence type="ECO:0000313" key="2">
    <source>
        <dbReference type="EMBL" id="MFC7346930.1"/>
    </source>
</evidence>
<name>A0ABW2LZ43_9FLAO</name>
<organism evidence="2 3">
    <name type="scientific">Chryseobacterium zhengzhouense</name>
    <dbReference type="NCBI Taxonomy" id="1636086"/>
    <lineage>
        <taxon>Bacteria</taxon>
        <taxon>Pseudomonadati</taxon>
        <taxon>Bacteroidota</taxon>
        <taxon>Flavobacteriia</taxon>
        <taxon>Flavobacteriales</taxon>
        <taxon>Weeksellaceae</taxon>
        <taxon>Chryseobacterium group</taxon>
        <taxon>Chryseobacterium</taxon>
    </lineage>
</organism>
<proteinExistence type="predicted"/>
<comment type="caution">
    <text evidence="2">The sequence shown here is derived from an EMBL/GenBank/DDBJ whole genome shotgun (WGS) entry which is preliminary data.</text>
</comment>
<accession>A0ABW2LZ43</accession>
<evidence type="ECO:0008006" key="4">
    <source>
        <dbReference type="Google" id="ProtNLM"/>
    </source>
</evidence>
<reference evidence="3" key="1">
    <citation type="journal article" date="2019" name="Int. J. Syst. Evol. Microbiol.">
        <title>The Global Catalogue of Microorganisms (GCM) 10K type strain sequencing project: providing services to taxonomists for standard genome sequencing and annotation.</title>
        <authorList>
            <consortium name="The Broad Institute Genomics Platform"/>
            <consortium name="The Broad Institute Genome Sequencing Center for Infectious Disease"/>
            <person name="Wu L."/>
            <person name="Ma J."/>
        </authorList>
    </citation>
    <scope>NUCLEOTIDE SEQUENCE [LARGE SCALE GENOMIC DNA]</scope>
    <source>
        <strain evidence="3">CCUG 54781</strain>
    </source>
</reference>
<keyword evidence="3" id="KW-1185">Reference proteome</keyword>